<dbReference type="Pfam" id="PF00201">
    <property type="entry name" value="UDPGT"/>
    <property type="match status" value="1"/>
</dbReference>
<dbReference type="CDD" id="cd03784">
    <property type="entry name" value="GT1_Gtf-like"/>
    <property type="match status" value="1"/>
</dbReference>
<protein>
    <submittedName>
        <fullName evidence="4">Uncharacterized protein</fullName>
    </submittedName>
</protein>
<comment type="caution">
    <text evidence="4">The sequence shown here is derived from an EMBL/GenBank/DDBJ whole genome shotgun (WGS) entry which is preliminary data.</text>
</comment>
<gene>
    <name evidence="4" type="ORF">MKW98_029263</name>
</gene>
<dbReference type="FunFam" id="3.40.50.2000:FF:000037">
    <property type="entry name" value="Glycosyltransferase"/>
    <property type="match status" value="1"/>
</dbReference>
<keyword evidence="5" id="KW-1185">Reference proteome</keyword>
<dbReference type="GO" id="GO:0035251">
    <property type="term" value="F:UDP-glucosyltransferase activity"/>
    <property type="evidence" value="ECO:0007669"/>
    <property type="project" value="InterPro"/>
</dbReference>
<dbReference type="PANTHER" id="PTHR48049">
    <property type="entry name" value="GLYCOSYLTRANSFERASE"/>
    <property type="match status" value="1"/>
</dbReference>
<dbReference type="InterPro" id="IPR050481">
    <property type="entry name" value="UDP-glycosyltransf_plant"/>
</dbReference>
<dbReference type="InterPro" id="IPR002213">
    <property type="entry name" value="UDP_glucos_trans"/>
</dbReference>
<sequence>MADLNKKPLNIVMFPWLAFGHIIPFLELSKCLAQRGHKISFISTPRNLQRLPKIPSDISHQYTLVTLPLPENVNLPEHAEATTDCPHDKIQYLKVAFDGLSLPFAQYLETCDASPDWIIHDFAHHWLPPIAAKFGIPCAYLSVFNASSMTFYGPPAVLMGEDGGSRSLPEHFTVPPPWVPFPSDIVFRPFEANKAFDIVENASGVSDSFRFGCVLKNTDAVFVRSCTGFEGEWFELLKNVVYKKPVIQMGSLLPPLPSEEEEKNEAWVVIKQWLEKQKEGSVVYVALGSEASLTQQGMHELATGLESSNLPFFWVIRKPLGSTQEDYFNTMLPSGFKDRVKGRGILWKGWVPQLRILSHISVGGFLTHCGWGSTTEGLGLGKLLLLLPMLYDQGLVARLVHSRKIGLEIPRDERDGSFTRESVTESLRILMLGEESEKFKIKAREMKELFTDMERQNGYIDDLERFMIDYGNGKSNASSAVINTTEPETAFTDDVECHLKEDMDAKIDGTATNIITSKFEKIDVSVNANANSNITKSPTVNNGLLKQLETA</sequence>
<dbReference type="EMBL" id="JAJJMB010011080">
    <property type="protein sequence ID" value="KAI3904801.1"/>
    <property type="molecule type" value="Genomic_DNA"/>
</dbReference>
<accession>A0AAD4SFT5</accession>
<dbReference type="PANTHER" id="PTHR48049:SF138">
    <property type="entry name" value="UDP-GLYCOSYLTRANSFERASE 91C1"/>
    <property type="match status" value="1"/>
</dbReference>
<reference evidence="4" key="1">
    <citation type="submission" date="2022-04" db="EMBL/GenBank/DDBJ databases">
        <title>A functionally conserved STORR gene fusion in Papaver species that diverged 16.8 million years ago.</title>
        <authorList>
            <person name="Catania T."/>
        </authorList>
    </citation>
    <scope>NUCLEOTIDE SEQUENCE</scope>
    <source>
        <strain evidence="4">S-188037</strain>
    </source>
</reference>
<organism evidence="4 5">
    <name type="scientific">Papaver atlanticum</name>
    <dbReference type="NCBI Taxonomy" id="357466"/>
    <lineage>
        <taxon>Eukaryota</taxon>
        <taxon>Viridiplantae</taxon>
        <taxon>Streptophyta</taxon>
        <taxon>Embryophyta</taxon>
        <taxon>Tracheophyta</taxon>
        <taxon>Spermatophyta</taxon>
        <taxon>Magnoliopsida</taxon>
        <taxon>Ranunculales</taxon>
        <taxon>Papaveraceae</taxon>
        <taxon>Papaveroideae</taxon>
        <taxon>Papaver</taxon>
    </lineage>
</organism>
<keyword evidence="3" id="KW-0808">Transferase</keyword>
<dbReference type="FunFam" id="3.40.50.2000:FF:000088">
    <property type="entry name" value="Glycosyltransferase"/>
    <property type="match status" value="1"/>
</dbReference>
<dbReference type="Gene3D" id="3.40.50.2000">
    <property type="entry name" value="Glycogen Phosphorylase B"/>
    <property type="match status" value="2"/>
</dbReference>
<evidence type="ECO:0000313" key="5">
    <source>
        <dbReference type="Proteomes" id="UP001202328"/>
    </source>
</evidence>
<evidence type="ECO:0000313" key="4">
    <source>
        <dbReference type="EMBL" id="KAI3904801.1"/>
    </source>
</evidence>
<comment type="similarity">
    <text evidence="1">Belongs to the UDP-glycosyltransferase family.</text>
</comment>
<evidence type="ECO:0000256" key="1">
    <source>
        <dbReference type="ARBA" id="ARBA00009995"/>
    </source>
</evidence>
<name>A0AAD4SFT5_9MAGN</name>
<proteinExistence type="inferred from homology"/>
<evidence type="ECO:0000256" key="3">
    <source>
        <dbReference type="ARBA" id="ARBA00022679"/>
    </source>
</evidence>
<keyword evidence="2" id="KW-0328">Glycosyltransferase</keyword>
<evidence type="ECO:0000256" key="2">
    <source>
        <dbReference type="ARBA" id="ARBA00022676"/>
    </source>
</evidence>
<dbReference type="Proteomes" id="UP001202328">
    <property type="component" value="Unassembled WGS sequence"/>
</dbReference>
<dbReference type="AlphaFoldDB" id="A0AAD4SFT5"/>
<dbReference type="SUPFAM" id="SSF53756">
    <property type="entry name" value="UDP-Glycosyltransferase/glycogen phosphorylase"/>
    <property type="match status" value="1"/>
</dbReference>